<dbReference type="AlphaFoldDB" id="A0ABD1MZA8"/>
<sequence length="70" mass="8202">MLNINVEAYPRRLCIFTTFSLWKARCEWRISAPIQWTFGYFIQTCHYAFFVAIGKLSIDNIISFGVPVHV</sequence>
<comment type="caution">
    <text evidence="1">The sequence shown here is derived from an EMBL/GenBank/DDBJ whole genome shotgun (WGS) entry which is preliminary data.</text>
</comment>
<accession>A0ABD1MZA8</accession>
<proteinExistence type="predicted"/>
<evidence type="ECO:0000313" key="1">
    <source>
        <dbReference type="EMBL" id="KAL2341171.1"/>
    </source>
</evidence>
<gene>
    <name evidence="1" type="ORF">Fmac_009111</name>
</gene>
<dbReference type="Proteomes" id="UP001603857">
    <property type="component" value="Unassembled WGS sequence"/>
</dbReference>
<keyword evidence="2" id="KW-1185">Reference proteome</keyword>
<name>A0ABD1MZA8_9FABA</name>
<protein>
    <submittedName>
        <fullName evidence="1">Uncharacterized protein</fullName>
    </submittedName>
</protein>
<reference evidence="1 2" key="1">
    <citation type="submission" date="2024-08" db="EMBL/GenBank/DDBJ databases">
        <title>Insights into the chromosomal genome structure of Flemingia macrophylla.</title>
        <authorList>
            <person name="Ding Y."/>
            <person name="Zhao Y."/>
            <person name="Bi W."/>
            <person name="Wu M."/>
            <person name="Zhao G."/>
            <person name="Gong Y."/>
            <person name="Li W."/>
            <person name="Zhang P."/>
        </authorList>
    </citation>
    <scope>NUCLEOTIDE SEQUENCE [LARGE SCALE GENOMIC DNA]</scope>
    <source>
        <strain evidence="1">DYQJB</strain>
        <tissue evidence="1">Leaf</tissue>
    </source>
</reference>
<evidence type="ECO:0000313" key="2">
    <source>
        <dbReference type="Proteomes" id="UP001603857"/>
    </source>
</evidence>
<organism evidence="1 2">
    <name type="scientific">Flemingia macrophylla</name>
    <dbReference type="NCBI Taxonomy" id="520843"/>
    <lineage>
        <taxon>Eukaryota</taxon>
        <taxon>Viridiplantae</taxon>
        <taxon>Streptophyta</taxon>
        <taxon>Embryophyta</taxon>
        <taxon>Tracheophyta</taxon>
        <taxon>Spermatophyta</taxon>
        <taxon>Magnoliopsida</taxon>
        <taxon>eudicotyledons</taxon>
        <taxon>Gunneridae</taxon>
        <taxon>Pentapetalae</taxon>
        <taxon>rosids</taxon>
        <taxon>fabids</taxon>
        <taxon>Fabales</taxon>
        <taxon>Fabaceae</taxon>
        <taxon>Papilionoideae</taxon>
        <taxon>50 kb inversion clade</taxon>
        <taxon>NPAAA clade</taxon>
        <taxon>indigoferoid/millettioid clade</taxon>
        <taxon>Phaseoleae</taxon>
        <taxon>Flemingia</taxon>
    </lineage>
</organism>
<dbReference type="EMBL" id="JBGMDY010000003">
    <property type="protein sequence ID" value="KAL2341171.1"/>
    <property type="molecule type" value="Genomic_DNA"/>
</dbReference>